<dbReference type="InterPro" id="IPR002205">
    <property type="entry name" value="Topo_IIA_dom_A"/>
</dbReference>
<dbReference type="RefSeq" id="WP_157891475.1">
    <property type="nucleotide sequence ID" value="NZ_CP019964.1"/>
</dbReference>
<dbReference type="CDD" id="cd00187">
    <property type="entry name" value="TOP4c"/>
    <property type="match status" value="1"/>
</dbReference>
<dbReference type="FunFam" id="1.10.268.10:FF:000001">
    <property type="entry name" value="DNA gyrase subunit A"/>
    <property type="match status" value="1"/>
</dbReference>
<keyword evidence="6" id="KW-0413">Isomerase</keyword>
<dbReference type="SMART" id="SM00434">
    <property type="entry name" value="TOP4c"/>
    <property type="match status" value="1"/>
</dbReference>
<dbReference type="EC" id="5.6.2.2" evidence="3"/>
<dbReference type="InterPro" id="IPR013757">
    <property type="entry name" value="Topo_IIA_A_a_sf"/>
</dbReference>
<dbReference type="OrthoDB" id="371943at2157"/>
<evidence type="ECO:0000259" key="7">
    <source>
        <dbReference type="PROSITE" id="PS52040"/>
    </source>
</evidence>
<dbReference type="GO" id="GO:0005737">
    <property type="term" value="C:cytoplasm"/>
    <property type="evidence" value="ECO:0007669"/>
    <property type="project" value="TreeGrafter"/>
</dbReference>
<dbReference type="Gene3D" id="3.30.1360.40">
    <property type="match status" value="1"/>
</dbReference>
<dbReference type="KEGG" id="marh:Mia14_0957"/>
<dbReference type="SUPFAM" id="SSF101904">
    <property type="entry name" value="GyrA/ParC C-terminal domain-like"/>
    <property type="match status" value="1"/>
</dbReference>
<organism evidence="8 9">
    <name type="scientific">Candidatus Mancarchaeum acidiphilum</name>
    <dbReference type="NCBI Taxonomy" id="1920749"/>
    <lineage>
        <taxon>Archaea</taxon>
        <taxon>Candidatus Micrarchaeota</taxon>
        <taxon>Candidatus Mancarchaeum</taxon>
    </lineage>
</organism>
<dbReference type="InterPro" id="IPR013760">
    <property type="entry name" value="Topo_IIA-like_dom_sf"/>
</dbReference>
<evidence type="ECO:0000256" key="3">
    <source>
        <dbReference type="ARBA" id="ARBA00012895"/>
    </source>
</evidence>
<sequence>MSENIEVPIENEMQKSYIDYAMSVIVGRALPDARDGLKPAQRRILYAMYQINNLHDQPTKKSARIVGEVIGKYHPHGDAAAYETLVRMAQNFSMNYMLVEGQGNMGSIDGDPPAAQRYTEVRLRRIAEDMLEDLDKDAVPFVPNFDNTEREPVVLPSKLPNLLINGSSGIAVGVATNILPHNLGEVSDAIIEYINNKDATSEDLLKFIKGPDFPTGGIVFDTEDLRRSYLTGRGTVTIRARYHIENIGKRNVIIVTEIPYTVNKATLIQKIGELVKDKIITSISALRDESDKKGIRIYIEVKNDVDPEFVMNLLYKHTQLQISLPVMNIAVMGNRLLTLNIRNFIKIFVEHRISVVRNRTAHDLKVAEDRLHIVKGLLIAISDIDSIINTIKSSSDTKAAREAIMSNFNLSEKQSNAILDMKLSKLTNLEKTSLEAEDKTLTGNIEYYNKVLSDENEVYSIIKEETESVKSRYSKERATSIEPNVNYANITNEDLIKDEENLVLLTKQGYLKRVSASEYRTQRRGGKGVRSIDLKEGDFVKRSINCMSKDYLLFITSLGKVHWLKAYGIPETGRYSSGKAAVNLVNLGENEQIVEIINTRTFEGKFIIFITEKGIIKKTKSELFSHPRSKGIRALALRDGDSLVDVVLSTGDSNILIITKKGLAVRFKESGFRPLGRNASGVIGIRLREGDSVRNVITASDSDLVFTFTEHGYGKATVISEYRLQRRGGVGVRNLKVTQKTGDVVIALCTSLDSQFMLTSMKGVAIQVEAKGIRKTGRNASGVRVMKIEKDDSLATAMAIEGKEDTGEIQPNP</sequence>
<dbReference type="PROSITE" id="PS52040">
    <property type="entry name" value="TOPO_IIA"/>
    <property type="match status" value="1"/>
</dbReference>
<dbReference type="AlphaFoldDB" id="A0A218NP18"/>
<dbReference type="InterPro" id="IPR006691">
    <property type="entry name" value="GyrA/parC_rep"/>
</dbReference>
<evidence type="ECO:0000256" key="5">
    <source>
        <dbReference type="ARBA" id="ARBA00023125"/>
    </source>
</evidence>
<dbReference type="GO" id="GO:0006265">
    <property type="term" value="P:DNA topological change"/>
    <property type="evidence" value="ECO:0007669"/>
    <property type="project" value="InterPro"/>
</dbReference>
<dbReference type="GO" id="GO:0003918">
    <property type="term" value="F:DNA topoisomerase type II (double strand cut, ATP-hydrolyzing) activity"/>
    <property type="evidence" value="ECO:0007669"/>
    <property type="project" value="UniProtKB-EC"/>
</dbReference>
<evidence type="ECO:0000256" key="1">
    <source>
        <dbReference type="ARBA" id="ARBA00000185"/>
    </source>
</evidence>
<dbReference type="EMBL" id="CP019964">
    <property type="protein sequence ID" value="ASI14229.1"/>
    <property type="molecule type" value="Genomic_DNA"/>
</dbReference>
<evidence type="ECO:0000256" key="4">
    <source>
        <dbReference type="ARBA" id="ARBA00023029"/>
    </source>
</evidence>
<dbReference type="Gene3D" id="2.120.10.90">
    <property type="entry name" value="DNA gyrase/topoisomerase IV, subunit A, C-terminal"/>
    <property type="match status" value="1"/>
</dbReference>
<dbReference type="SUPFAM" id="SSF56719">
    <property type="entry name" value="Type II DNA topoisomerase"/>
    <property type="match status" value="1"/>
</dbReference>
<name>A0A218NP18_9ARCH</name>
<dbReference type="NCBIfam" id="NF004043">
    <property type="entry name" value="PRK05560.1"/>
    <property type="match status" value="1"/>
</dbReference>
<dbReference type="FunFam" id="3.30.1360.40:FF:000002">
    <property type="entry name" value="DNA gyrase subunit A"/>
    <property type="match status" value="1"/>
</dbReference>
<dbReference type="InterPro" id="IPR013758">
    <property type="entry name" value="Topo_IIA_A/C_ab"/>
</dbReference>
<evidence type="ECO:0000256" key="6">
    <source>
        <dbReference type="ARBA" id="ARBA00023235"/>
    </source>
</evidence>
<dbReference type="NCBIfam" id="NF004044">
    <property type="entry name" value="PRK05561.1"/>
    <property type="match status" value="1"/>
</dbReference>
<comment type="catalytic activity">
    <reaction evidence="1">
        <text>ATP-dependent breakage, passage and rejoining of double-stranded DNA.</text>
        <dbReference type="EC" id="5.6.2.2"/>
    </reaction>
</comment>
<dbReference type="GeneID" id="33314493"/>
<evidence type="ECO:0000256" key="2">
    <source>
        <dbReference type="ARBA" id="ARBA00008263"/>
    </source>
</evidence>
<evidence type="ECO:0000313" key="9">
    <source>
        <dbReference type="Proteomes" id="UP000197679"/>
    </source>
</evidence>
<proteinExistence type="inferred from homology"/>
<dbReference type="Pfam" id="PF00521">
    <property type="entry name" value="DNA_topoisoIV"/>
    <property type="match status" value="1"/>
</dbReference>
<dbReference type="PANTHER" id="PTHR43493">
    <property type="entry name" value="DNA GYRASE/TOPOISOMERASE SUBUNIT A"/>
    <property type="match status" value="1"/>
</dbReference>
<feature type="domain" description="Topo IIA-type catalytic" evidence="7">
    <location>
        <begin position="30"/>
        <end position="495"/>
    </location>
</feature>
<dbReference type="Gene3D" id="1.10.268.10">
    <property type="entry name" value="Topoisomerase, domain 3"/>
    <property type="match status" value="1"/>
</dbReference>
<dbReference type="GO" id="GO:0003677">
    <property type="term" value="F:DNA binding"/>
    <property type="evidence" value="ECO:0007669"/>
    <property type="project" value="UniProtKB-KW"/>
</dbReference>
<keyword evidence="5" id="KW-0238">DNA-binding</keyword>
<evidence type="ECO:0000313" key="8">
    <source>
        <dbReference type="EMBL" id="ASI14229.1"/>
    </source>
</evidence>
<reference evidence="8 9" key="1">
    <citation type="journal article" date="2017" name="Nat. Commun.">
        <title>'ARMAN' archaea depend on association with euryarchaeal host in culture and in situ.</title>
        <authorList>
            <person name="Golyshina O."/>
            <person name="Toshchakov S."/>
            <person name="Makarova K."/>
            <person name="Gavrilov S."/>
            <person name="Korzhenkov A."/>
            <person name="La Cono V."/>
            <person name="Arcadi E."/>
            <person name="Nechitaylo T."/>
            <person name="Ferrer M."/>
            <person name="Kublanov I."/>
            <person name="Wolf Y."/>
            <person name="Yakimov M."/>
            <person name="Golyshin P."/>
            <person name="Slesarev A."/>
            <person name="Kozyavkin S."/>
        </authorList>
    </citation>
    <scope>NUCLEOTIDE SEQUENCE [LARGE SCALE GENOMIC DNA]</scope>
    <source>
        <strain evidence="8 9">Mia14</strain>
    </source>
</reference>
<dbReference type="InterPro" id="IPR050220">
    <property type="entry name" value="Type_II_DNA_Topoisomerases"/>
</dbReference>
<gene>
    <name evidence="8" type="ORF">Mia14_0957</name>
</gene>
<keyword evidence="9" id="KW-1185">Reference proteome</keyword>
<dbReference type="Pfam" id="PF03989">
    <property type="entry name" value="DNA_gyraseA_C"/>
    <property type="match status" value="6"/>
</dbReference>
<dbReference type="Gene3D" id="3.90.199.10">
    <property type="entry name" value="Topoisomerase II, domain 5"/>
    <property type="match status" value="1"/>
</dbReference>
<comment type="similarity">
    <text evidence="2">Belongs to the type II topoisomerase GyrA/ParC subunit family.</text>
</comment>
<dbReference type="Proteomes" id="UP000197679">
    <property type="component" value="Chromosome"/>
</dbReference>
<dbReference type="InterPro" id="IPR035516">
    <property type="entry name" value="Gyrase/topoIV_suA_C"/>
</dbReference>
<protein>
    <recommendedName>
        <fullName evidence="3">DNA topoisomerase (ATP-hydrolyzing)</fullName>
        <ecNumber evidence="3">5.6.2.2</ecNumber>
    </recommendedName>
</protein>
<dbReference type="NCBIfam" id="TIGR01063">
    <property type="entry name" value="gyrA"/>
    <property type="match status" value="1"/>
</dbReference>
<dbReference type="GO" id="GO:0009330">
    <property type="term" value="C:DNA topoisomerase type II (double strand cut, ATP-hydrolyzing) complex"/>
    <property type="evidence" value="ECO:0007669"/>
    <property type="project" value="TreeGrafter"/>
</dbReference>
<dbReference type="PANTHER" id="PTHR43493:SF5">
    <property type="entry name" value="DNA GYRASE SUBUNIT A, CHLOROPLASTIC_MITOCHONDRIAL"/>
    <property type="match status" value="1"/>
</dbReference>
<dbReference type="GO" id="GO:0005524">
    <property type="term" value="F:ATP binding"/>
    <property type="evidence" value="ECO:0007669"/>
    <property type="project" value="InterPro"/>
</dbReference>
<accession>A0A218NP18</accession>
<keyword evidence="4" id="KW-0799">Topoisomerase</keyword>